<evidence type="ECO:0000313" key="3">
    <source>
        <dbReference type="Proteomes" id="UP000013827"/>
    </source>
</evidence>
<dbReference type="InterPro" id="IPR050910">
    <property type="entry name" value="JMJD6_ArgDemeth/LysHydrox"/>
</dbReference>
<dbReference type="AlphaFoldDB" id="A0A0D3IRD6"/>
<dbReference type="eggNOG" id="KOG2130">
    <property type="taxonomic scope" value="Eukaryota"/>
</dbReference>
<feature type="domain" description="JmjC" evidence="1">
    <location>
        <begin position="97"/>
        <end position="209"/>
    </location>
</feature>
<dbReference type="PROSITE" id="PS51184">
    <property type="entry name" value="JMJC"/>
    <property type="match status" value="1"/>
</dbReference>
<dbReference type="EnsemblProtists" id="EOD13821">
    <property type="protein sequence ID" value="EOD13821"/>
    <property type="gene ID" value="EMIHUDRAFT_212337"/>
</dbReference>
<dbReference type="Proteomes" id="UP000013827">
    <property type="component" value="Unassembled WGS sequence"/>
</dbReference>
<dbReference type="STRING" id="2903.R1DSR7"/>
<keyword evidence="3" id="KW-1185">Reference proteome</keyword>
<organism evidence="2 3">
    <name type="scientific">Emiliania huxleyi (strain CCMP1516)</name>
    <dbReference type="NCBI Taxonomy" id="280463"/>
    <lineage>
        <taxon>Eukaryota</taxon>
        <taxon>Haptista</taxon>
        <taxon>Haptophyta</taxon>
        <taxon>Prymnesiophyceae</taxon>
        <taxon>Isochrysidales</taxon>
        <taxon>Noelaerhabdaceae</taxon>
        <taxon>Emiliania</taxon>
    </lineage>
</organism>
<dbReference type="PANTHER" id="PTHR12480">
    <property type="entry name" value="ARGININE DEMETHYLASE AND LYSYL-HYDROXYLASE JMJD"/>
    <property type="match status" value="1"/>
</dbReference>
<name>A0A0D3IRD6_EMIH1</name>
<dbReference type="HOGENOM" id="CLU_016785_1_0_1"/>
<dbReference type="PaxDb" id="2903-EOD13821"/>
<reference evidence="2" key="2">
    <citation type="submission" date="2024-10" db="UniProtKB">
        <authorList>
            <consortium name="EnsemblProtists"/>
        </authorList>
    </citation>
    <scope>IDENTIFICATION</scope>
</reference>
<dbReference type="KEGG" id="ehx:EMIHUDRAFT_233747"/>
<dbReference type="RefSeq" id="XP_005782086.1">
    <property type="nucleotide sequence ID" value="XM_005782029.1"/>
</dbReference>
<dbReference type="EnsemblProtists" id="EOD29657">
    <property type="protein sequence ID" value="EOD29657"/>
    <property type="gene ID" value="EMIHUDRAFT_233747"/>
</dbReference>
<dbReference type="InterPro" id="IPR003347">
    <property type="entry name" value="JmjC_dom"/>
</dbReference>
<dbReference type="Gene3D" id="2.60.120.650">
    <property type="entry name" value="Cupin"/>
    <property type="match status" value="1"/>
</dbReference>
<reference evidence="3" key="1">
    <citation type="journal article" date="2013" name="Nature">
        <title>Pan genome of the phytoplankton Emiliania underpins its global distribution.</title>
        <authorList>
            <person name="Read B.A."/>
            <person name="Kegel J."/>
            <person name="Klute M.J."/>
            <person name="Kuo A."/>
            <person name="Lefebvre S.C."/>
            <person name="Maumus F."/>
            <person name="Mayer C."/>
            <person name="Miller J."/>
            <person name="Monier A."/>
            <person name="Salamov A."/>
            <person name="Young J."/>
            <person name="Aguilar M."/>
            <person name="Claverie J.M."/>
            <person name="Frickenhaus S."/>
            <person name="Gonzalez K."/>
            <person name="Herman E.K."/>
            <person name="Lin Y.C."/>
            <person name="Napier J."/>
            <person name="Ogata H."/>
            <person name="Sarno A.F."/>
            <person name="Shmutz J."/>
            <person name="Schroeder D."/>
            <person name="de Vargas C."/>
            <person name="Verret F."/>
            <person name="von Dassow P."/>
            <person name="Valentin K."/>
            <person name="Van de Peer Y."/>
            <person name="Wheeler G."/>
            <person name="Dacks J.B."/>
            <person name="Delwiche C.F."/>
            <person name="Dyhrman S.T."/>
            <person name="Glockner G."/>
            <person name="John U."/>
            <person name="Richards T."/>
            <person name="Worden A.Z."/>
            <person name="Zhang X."/>
            <person name="Grigoriev I.V."/>
            <person name="Allen A.E."/>
            <person name="Bidle K."/>
            <person name="Borodovsky M."/>
            <person name="Bowler C."/>
            <person name="Brownlee C."/>
            <person name="Cock J.M."/>
            <person name="Elias M."/>
            <person name="Gladyshev V.N."/>
            <person name="Groth M."/>
            <person name="Guda C."/>
            <person name="Hadaegh A."/>
            <person name="Iglesias-Rodriguez M.D."/>
            <person name="Jenkins J."/>
            <person name="Jones B.M."/>
            <person name="Lawson T."/>
            <person name="Leese F."/>
            <person name="Lindquist E."/>
            <person name="Lobanov A."/>
            <person name="Lomsadze A."/>
            <person name="Malik S.B."/>
            <person name="Marsh M.E."/>
            <person name="Mackinder L."/>
            <person name="Mock T."/>
            <person name="Mueller-Roeber B."/>
            <person name="Pagarete A."/>
            <person name="Parker M."/>
            <person name="Probert I."/>
            <person name="Quesneville H."/>
            <person name="Raines C."/>
            <person name="Rensing S.A."/>
            <person name="Riano-Pachon D.M."/>
            <person name="Richier S."/>
            <person name="Rokitta S."/>
            <person name="Shiraiwa Y."/>
            <person name="Soanes D.M."/>
            <person name="van der Giezen M."/>
            <person name="Wahlund T.M."/>
            <person name="Williams B."/>
            <person name="Wilson W."/>
            <person name="Wolfe G."/>
            <person name="Wurch L.L."/>
        </authorList>
    </citation>
    <scope>NUCLEOTIDE SEQUENCE</scope>
</reference>
<dbReference type="SUPFAM" id="SSF51197">
    <property type="entry name" value="Clavaminate synthase-like"/>
    <property type="match status" value="1"/>
</dbReference>
<proteinExistence type="predicted"/>
<dbReference type="RefSeq" id="XP_005766250.1">
    <property type="nucleotide sequence ID" value="XM_005766193.1"/>
</dbReference>
<evidence type="ECO:0000313" key="2">
    <source>
        <dbReference type="EnsemblProtists" id="EOD13821"/>
    </source>
</evidence>
<accession>A0A0D3IRD6</accession>
<evidence type="ECO:0000259" key="1">
    <source>
        <dbReference type="PROSITE" id="PS51184"/>
    </source>
</evidence>
<dbReference type="Pfam" id="PF02373">
    <property type="entry name" value="JmjC"/>
    <property type="match status" value="1"/>
</dbReference>
<protein>
    <recommendedName>
        <fullName evidence="1">JmjC domain-containing protein</fullName>
    </recommendedName>
</protein>
<sequence>MSDHSKEPPPATAIRRHPLAELTESELVADDEPKLFRGVADGWRAASRWGSPSLLAEHYGHLEFEVAAGTHTRLADFLAETAQDGGRYLVETAFNGEKAVLLSDYTRPPGFADALDEIPGTISRPHWFVGGPRTGSKLHDDTRMTCGWSVCLFGCKRWLLLPPDTDVHGLGLAPYSHGVDSWLRVRECLQRAGELVYVPAGWHHAVLNV</sequence>
<dbReference type="GeneID" id="17259968"/>
<dbReference type="GeneID" id="17274931"/>
<dbReference type="KEGG" id="ehx:EMIHUDRAFT_212337"/>